<organism evidence="1 2">
    <name type="scientific">Chitinophaga barathri</name>
    <dbReference type="NCBI Taxonomy" id="1647451"/>
    <lineage>
        <taxon>Bacteria</taxon>
        <taxon>Pseudomonadati</taxon>
        <taxon>Bacteroidota</taxon>
        <taxon>Chitinophagia</taxon>
        <taxon>Chitinophagales</taxon>
        <taxon>Chitinophagaceae</taxon>
        <taxon>Chitinophaga</taxon>
    </lineage>
</organism>
<dbReference type="AlphaFoldDB" id="A0A3N4MBI2"/>
<comment type="caution">
    <text evidence="1">The sequence shown here is derived from an EMBL/GenBank/DDBJ whole genome shotgun (WGS) entry which is preliminary data.</text>
</comment>
<evidence type="ECO:0000313" key="1">
    <source>
        <dbReference type="EMBL" id="RPD40971.1"/>
    </source>
</evidence>
<gene>
    <name evidence="1" type="ORF">EG028_13230</name>
</gene>
<proteinExistence type="predicted"/>
<protein>
    <submittedName>
        <fullName evidence="1">SusD/RagB family nutrient-binding outer membrane lipoprotein</fullName>
    </submittedName>
</protein>
<keyword evidence="1" id="KW-0449">Lipoprotein</keyword>
<keyword evidence="2" id="KW-1185">Reference proteome</keyword>
<dbReference type="OrthoDB" id="9766256at2"/>
<dbReference type="SUPFAM" id="SSF48452">
    <property type="entry name" value="TPR-like"/>
    <property type="match status" value="1"/>
</dbReference>
<evidence type="ECO:0000313" key="2">
    <source>
        <dbReference type="Proteomes" id="UP000279089"/>
    </source>
</evidence>
<dbReference type="Pfam" id="PF12771">
    <property type="entry name" value="SusD-like_2"/>
    <property type="match status" value="1"/>
</dbReference>
<dbReference type="Gene3D" id="1.25.40.390">
    <property type="match status" value="1"/>
</dbReference>
<name>A0A3N4MBI2_9BACT</name>
<dbReference type="InterPro" id="IPR041662">
    <property type="entry name" value="SusD-like_2"/>
</dbReference>
<sequence length="552" mass="62918">MHSPLPGVTAQASGHRFNSTKQYNMKKKNIFNILAGLLMLSVVSCQSKLEDLYLDPDGFTNPDIQGFYTNTQQQLGIFRYSYGEMFHNFNTLNPILGSGGFQNDGAPSSFSWVHDPYSDAYSKLRSIAAMQQVYNGLSEQDKNDYEIFMWTAGAIKEYIFHQLTDVCGDVPYFKAMQGAELNFFPPFDKQSEIYPAMLANLKEISTNLKGYTLNGSFIQQQFTRNDVYFNGNITKWRVFINSLRMRLALRLTNVMPELAKSTIQEVLADDEYAKDRATSITLVDRRPDQAMELLIFRSLSERLTLRLFVPANMLNLMRKTGFADDPRIPVIFQPDKDGNYTAMPTEAPDVAAIASQITTTNLAATFPSFYNRTTFERNFGMPYQIITSSEIHLLKAEAKLRWADLTITAADEYRAAIKESIDIYYEINALNPDNQYNGFIPASKAVKPPDATINTFLDQKVAEFNAAAAGEKLGLIYDQRYIHYNMLKPYELWADTRRLMKELGPRVRKSPSNVRMMERTVYPTSEELNNPVNFQAVKASNNYTTPVWWTGR</sequence>
<accession>A0A3N4MBI2</accession>
<dbReference type="EMBL" id="RMBX01000006">
    <property type="protein sequence ID" value="RPD40971.1"/>
    <property type="molecule type" value="Genomic_DNA"/>
</dbReference>
<dbReference type="InterPro" id="IPR011990">
    <property type="entry name" value="TPR-like_helical_dom_sf"/>
</dbReference>
<dbReference type="Proteomes" id="UP000279089">
    <property type="component" value="Unassembled WGS sequence"/>
</dbReference>
<reference evidence="2" key="1">
    <citation type="submission" date="2018-11" db="EMBL/GenBank/DDBJ databases">
        <title>Chitinophaga lutea sp.nov., isolate from arsenic contaminated soil.</title>
        <authorList>
            <person name="Zong Y."/>
        </authorList>
    </citation>
    <scope>NUCLEOTIDE SEQUENCE [LARGE SCALE GENOMIC DNA]</scope>
    <source>
        <strain evidence="2">YLT18</strain>
    </source>
</reference>